<organism evidence="1 2">
    <name type="scientific">Caenorhabditis japonica</name>
    <dbReference type="NCBI Taxonomy" id="281687"/>
    <lineage>
        <taxon>Eukaryota</taxon>
        <taxon>Metazoa</taxon>
        <taxon>Ecdysozoa</taxon>
        <taxon>Nematoda</taxon>
        <taxon>Chromadorea</taxon>
        <taxon>Rhabditida</taxon>
        <taxon>Rhabditina</taxon>
        <taxon>Rhabditomorpha</taxon>
        <taxon>Rhabditoidea</taxon>
        <taxon>Rhabditidae</taxon>
        <taxon>Peloderinae</taxon>
        <taxon>Caenorhabditis</taxon>
    </lineage>
</organism>
<evidence type="ECO:0000313" key="2">
    <source>
        <dbReference type="Proteomes" id="UP000005237"/>
    </source>
</evidence>
<protein>
    <submittedName>
        <fullName evidence="1">Uncharacterized protein</fullName>
    </submittedName>
</protein>
<accession>A0A8R1E9D4</accession>
<proteinExistence type="predicted"/>
<dbReference type="EnsemblMetazoa" id="CJA31059.1">
    <property type="protein sequence ID" value="CJA31059.1"/>
    <property type="gene ID" value="WBGene00206906"/>
</dbReference>
<name>A0A8R1E9D4_CAEJA</name>
<reference evidence="1" key="2">
    <citation type="submission" date="2022-06" db="UniProtKB">
        <authorList>
            <consortium name="EnsemblMetazoa"/>
        </authorList>
    </citation>
    <scope>IDENTIFICATION</scope>
    <source>
        <strain evidence="1">DF5081</strain>
    </source>
</reference>
<evidence type="ECO:0000313" key="1">
    <source>
        <dbReference type="EnsemblMetazoa" id="CJA31059.1"/>
    </source>
</evidence>
<keyword evidence="2" id="KW-1185">Reference proteome</keyword>
<reference evidence="2" key="1">
    <citation type="submission" date="2010-08" db="EMBL/GenBank/DDBJ databases">
        <authorList>
            <consortium name="Caenorhabditis japonica Sequencing Consortium"/>
            <person name="Wilson R.K."/>
        </authorList>
    </citation>
    <scope>NUCLEOTIDE SEQUENCE [LARGE SCALE GENOMIC DNA]</scope>
    <source>
        <strain evidence="2">DF5081</strain>
    </source>
</reference>
<dbReference type="AlphaFoldDB" id="A0A8R1E9D4"/>
<dbReference type="Proteomes" id="UP000005237">
    <property type="component" value="Unassembled WGS sequence"/>
</dbReference>
<sequence>MVLTSYVFDKIRPDLAVSLRTTPVDYQFCPHIVHPLKKRTSNISAANEIQESRKQHQHGTNSSRVGTIARKLTVSDNREEAFHKVTTNRAILIGSTHRNSSKSTTCDVNDTRFVDQKGHASRHASRRNCLFQINYSKIFI</sequence>